<evidence type="ECO:0000313" key="7">
    <source>
        <dbReference type="EMBL" id="KKK81391.1"/>
    </source>
</evidence>
<dbReference type="PROSITE" id="PS01099">
    <property type="entry name" value="COMPLEX1_24K"/>
    <property type="match status" value="1"/>
</dbReference>
<dbReference type="AlphaFoldDB" id="A0A0F9BAG0"/>
<keyword evidence="2" id="KW-0001">2Fe-2S</keyword>
<dbReference type="GO" id="GO:0016491">
    <property type="term" value="F:oxidoreductase activity"/>
    <property type="evidence" value="ECO:0007669"/>
    <property type="project" value="InterPro"/>
</dbReference>
<comment type="caution">
    <text evidence="7">The sequence shown here is derived from an EMBL/GenBank/DDBJ whole genome shotgun (WGS) entry which is preliminary data.</text>
</comment>
<evidence type="ECO:0000256" key="6">
    <source>
        <dbReference type="ARBA" id="ARBA00034078"/>
    </source>
</evidence>
<dbReference type="InterPro" id="IPR041921">
    <property type="entry name" value="NuoE_N"/>
</dbReference>
<evidence type="ECO:0000256" key="4">
    <source>
        <dbReference type="ARBA" id="ARBA00023004"/>
    </source>
</evidence>
<dbReference type="GO" id="GO:0051537">
    <property type="term" value="F:2 iron, 2 sulfur cluster binding"/>
    <property type="evidence" value="ECO:0007669"/>
    <property type="project" value="UniProtKB-KW"/>
</dbReference>
<dbReference type="InterPro" id="IPR042128">
    <property type="entry name" value="NuoE_dom"/>
</dbReference>
<dbReference type="EMBL" id="LAZR01053148">
    <property type="protein sequence ID" value="KKK81391.1"/>
    <property type="molecule type" value="Genomic_DNA"/>
</dbReference>
<keyword evidence="3" id="KW-0479">Metal-binding</keyword>
<dbReference type="PANTHER" id="PTHR43342">
    <property type="entry name" value="NADH-QUINONE OXIDOREDUCTASE, E SUBUNIT"/>
    <property type="match status" value="1"/>
</dbReference>
<accession>A0A0F9BAG0</accession>
<dbReference type="CDD" id="cd03064">
    <property type="entry name" value="TRX_Fd_NuoE"/>
    <property type="match status" value="1"/>
</dbReference>
<keyword evidence="4" id="KW-0408">Iron</keyword>
<dbReference type="InterPro" id="IPR028431">
    <property type="entry name" value="NADP_DH_HndA-like"/>
</dbReference>
<dbReference type="PANTHER" id="PTHR43342:SF1">
    <property type="entry name" value="BIFURCATING [FEFE] HYDROGENASE GAMMA SUBUNIT"/>
    <property type="match status" value="1"/>
</dbReference>
<evidence type="ECO:0000256" key="3">
    <source>
        <dbReference type="ARBA" id="ARBA00022723"/>
    </source>
</evidence>
<evidence type="ECO:0000256" key="2">
    <source>
        <dbReference type="ARBA" id="ARBA00022714"/>
    </source>
</evidence>
<keyword evidence="5" id="KW-0411">Iron-sulfur</keyword>
<name>A0A0F9BAG0_9ZZZZ</name>
<comment type="cofactor">
    <cofactor evidence="6">
        <name>[2Fe-2S] cluster</name>
        <dbReference type="ChEBI" id="CHEBI:190135"/>
    </cofactor>
</comment>
<dbReference type="Pfam" id="PF01257">
    <property type="entry name" value="2Fe-2S_thioredx"/>
    <property type="match status" value="1"/>
</dbReference>
<dbReference type="InterPro" id="IPR036249">
    <property type="entry name" value="Thioredoxin-like_sf"/>
</dbReference>
<organism evidence="7">
    <name type="scientific">marine sediment metagenome</name>
    <dbReference type="NCBI Taxonomy" id="412755"/>
    <lineage>
        <taxon>unclassified sequences</taxon>
        <taxon>metagenomes</taxon>
        <taxon>ecological metagenomes</taxon>
    </lineage>
</organism>
<protein>
    <submittedName>
        <fullName evidence="7">Uncharacterized protein</fullName>
    </submittedName>
</protein>
<sequence length="164" mass="18248">MDRQAIDAILEKHGYSHASTIAILQDMQALDNYLPEEALRYISEQLEMSAARIYEIATFYKGFSLEPRGRHMIKVCCGTACHLGGAVQNVDQIKRELDFDEIGNTTDMEFTLEPVNCLGICALAPVVAVDEDYYDGVTPDKISRILSRYGGGTKDAEDGYVEED</sequence>
<reference evidence="7" key="1">
    <citation type="journal article" date="2015" name="Nature">
        <title>Complex archaea that bridge the gap between prokaryotes and eukaryotes.</title>
        <authorList>
            <person name="Spang A."/>
            <person name="Saw J.H."/>
            <person name="Jorgensen S.L."/>
            <person name="Zaremba-Niedzwiedzka K."/>
            <person name="Martijn J."/>
            <person name="Lind A.E."/>
            <person name="van Eijk R."/>
            <person name="Schleper C."/>
            <person name="Guy L."/>
            <person name="Ettema T.J."/>
        </authorList>
    </citation>
    <scope>NUCLEOTIDE SEQUENCE</scope>
</reference>
<proteinExistence type="inferred from homology"/>
<dbReference type="InterPro" id="IPR002023">
    <property type="entry name" value="NuoE-like"/>
</dbReference>
<dbReference type="Gene3D" id="3.40.30.10">
    <property type="entry name" value="Glutaredoxin"/>
    <property type="match status" value="1"/>
</dbReference>
<comment type="similarity">
    <text evidence="1">Belongs to the complex I 24 kDa subunit family.</text>
</comment>
<evidence type="ECO:0000256" key="5">
    <source>
        <dbReference type="ARBA" id="ARBA00023014"/>
    </source>
</evidence>
<evidence type="ECO:0000256" key="1">
    <source>
        <dbReference type="ARBA" id="ARBA00010643"/>
    </source>
</evidence>
<dbReference type="SUPFAM" id="SSF52833">
    <property type="entry name" value="Thioredoxin-like"/>
    <property type="match status" value="1"/>
</dbReference>
<dbReference type="PIRSF" id="PIRSF000216">
    <property type="entry name" value="NADH_DH_24kDa"/>
    <property type="match status" value="1"/>
</dbReference>
<dbReference type="GO" id="GO:0046872">
    <property type="term" value="F:metal ion binding"/>
    <property type="evidence" value="ECO:0007669"/>
    <property type="project" value="UniProtKB-KW"/>
</dbReference>
<dbReference type="Gene3D" id="1.10.10.1590">
    <property type="entry name" value="NADH-quinone oxidoreductase subunit E"/>
    <property type="match status" value="1"/>
</dbReference>
<gene>
    <name evidence="7" type="ORF">LCGC14_2813930</name>
</gene>